<comment type="caution">
    <text evidence="3">The sequence shown here is derived from an EMBL/GenBank/DDBJ whole genome shotgun (WGS) entry which is preliminary data.</text>
</comment>
<proteinExistence type="predicted"/>
<feature type="domain" description="Calcineurin-like phosphoesterase" evidence="2">
    <location>
        <begin position="6"/>
        <end position="203"/>
    </location>
</feature>
<dbReference type="CDD" id="cd00840">
    <property type="entry name" value="MPP_Mre11_N"/>
    <property type="match status" value="1"/>
</dbReference>
<evidence type="ECO:0000256" key="1">
    <source>
        <dbReference type="ARBA" id="ARBA00022801"/>
    </source>
</evidence>
<dbReference type="Proteomes" id="UP000032247">
    <property type="component" value="Unassembled WGS sequence"/>
</dbReference>
<dbReference type="InterPro" id="IPR029052">
    <property type="entry name" value="Metallo-depent_PP-like"/>
</dbReference>
<name>A0A0D1KSQ9_BACIU</name>
<dbReference type="PANTHER" id="PTHR30337">
    <property type="entry name" value="COMPONENT OF ATP-DEPENDENT DSDNA EXONUCLEASE"/>
    <property type="match status" value="1"/>
</dbReference>
<dbReference type="InterPro" id="IPR050535">
    <property type="entry name" value="DNA_Repair-Maintenance_Comp"/>
</dbReference>
<dbReference type="Pfam" id="PF00149">
    <property type="entry name" value="Metallophos"/>
    <property type="match status" value="1"/>
</dbReference>
<evidence type="ECO:0000259" key="2">
    <source>
        <dbReference type="Pfam" id="PF00149"/>
    </source>
</evidence>
<dbReference type="GO" id="GO:0004527">
    <property type="term" value="F:exonuclease activity"/>
    <property type="evidence" value="ECO:0007669"/>
    <property type="project" value="UniProtKB-KW"/>
</dbReference>
<dbReference type="EMBL" id="JXBC01000002">
    <property type="protein sequence ID" value="KIU11935.1"/>
    <property type="molecule type" value="Genomic_DNA"/>
</dbReference>
<dbReference type="STRING" id="483913.AN935_05170"/>
<keyword evidence="1" id="KW-0378">Hydrolase</keyword>
<accession>A0A0D1KSQ9</accession>
<dbReference type="Gene3D" id="3.60.21.10">
    <property type="match status" value="1"/>
</dbReference>
<evidence type="ECO:0000313" key="3">
    <source>
        <dbReference type="EMBL" id="KIU11935.1"/>
    </source>
</evidence>
<gene>
    <name evidence="3" type="ORF">SC09_Contig19orf00228</name>
</gene>
<dbReference type="InterPro" id="IPR041796">
    <property type="entry name" value="Mre11_N"/>
</dbReference>
<keyword evidence="3" id="KW-0540">Nuclease</keyword>
<dbReference type="PIRSF" id="PIRSF033091">
    <property type="entry name" value="Pesterase_YhaO"/>
    <property type="match status" value="1"/>
</dbReference>
<dbReference type="AlphaFoldDB" id="A0A0D1KSQ9"/>
<organism evidence="3 4">
    <name type="scientific">Bacillus subtilis</name>
    <dbReference type="NCBI Taxonomy" id="1423"/>
    <lineage>
        <taxon>Bacteria</taxon>
        <taxon>Bacillati</taxon>
        <taxon>Bacillota</taxon>
        <taxon>Bacilli</taxon>
        <taxon>Bacillales</taxon>
        <taxon>Bacillaceae</taxon>
        <taxon>Bacillus</taxon>
    </lineage>
</organism>
<dbReference type="PANTHER" id="PTHR30337:SF7">
    <property type="entry name" value="PHOSPHOESTERASE"/>
    <property type="match status" value="1"/>
</dbReference>
<dbReference type="InterPro" id="IPR014576">
    <property type="entry name" value="Pesterase_YhaO"/>
</dbReference>
<protein>
    <submittedName>
        <fullName evidence="3">Exonuclease</fullName>
    </submittedName>
</protein>
<dbReference type="PATRIC" id="fig|1423.173.peg.819"/>
<keyword evidence="3" id="KW-0269">Exonuclease</keyword>
<dbReference type="SUPFAM" id="SSF56300">
    <property type="entry name" value="Metallo-dependent phosphatases"/>
    <property type="match status" value="1"/>
</dbReference>
<sequence>MLTDLTFIHAADLHLDSPFYGISHLPEPIFARIKESTFASVRHMIDAAVREHVDFILLAGDLFDEANRSLKAQLFLKKQFDRLRECGISVYVIFGNHDHLGGEWTPIEWPENVHIFSSAVPEEKSFFKEGRRIASIYGFSYQARAVTENQAARYQRSTDAPFHIGMLHGTLSGSEGHDPYCPFTHDDLVKSGMDYWALGHIHKRQVLSAEHPAVIYPGNTQARHIKETGDKGYYLVHVTDGDISYEFQRAHDVLWEKAAVDVTEAKNMTALFQMVEDTFSKLRKKGSPVCVRLVLQGTAPEWLLEAPKGTLDEFLEALQQQEAEEEHFVWPLALDNETENEANLTNLDPFFGGLFEDIDRSDLSDVLEGLERHPVYRRHADRFSQEEVKEIKEQAQILLKRQLKVLEP</sequence>
<dbReference type="InterPro" id="IPR004843">
    <property type="entry name" value="Calcineurin-like_PHP"/>
</dbReference>
<evidence type="ECO:0000313" key="4">
    <source>
        <dbReference type="Proteomes" id="UP000032247"/>
    </source>
</evidence>
<reference evidence="3 4" key="1">
    <citation type="submission" date="2014-12" db="EMBL/GenBank/DDBJ databases">
        <title>Comparative genome analysis of Bacillus coagulans HM-08, Clostridium butyricum HM-68, Bacillus subtilis HM-66 and Bacillus licheniformis BL-09.</title>
        <authorList>
            <person name="Zhang H."/>
        </authorList>
    </citation>
    <scope>NUCLEOTIDE SEQUENCE [LARGE SCALE GENOMIC DNA]</scope>
    <source>
        <strain evidence="3 4">HM-66</strain>
    </source>
</reference>